<comment type="caution">
    <text evidence="5">The sequence shown here is derived from an EMBL/GenBank/DDBJ whole genome shotgun (WGS) entry which is preliminary data.</text>
</comment>
<dbReference type="EMBL" id="MBFS01001029">
    <property type="protein sequence ID" value="PVV01492.1"/>
    <property type="molecule type" value="Genomic_DNA"/>
</dbReference>
<evidence type="ECO:0000259" key="4">
    <source>
        <dbReference type="Pfam" id="PF08241"/>
    </source>
</evidence>
<gene>
    <name evidence="5" type="ORF">BB560_004088</name>
</gene>
<dbReference type="CDD" id="cd02440">
    <property type="entry name" value="AdoMet_MTases"/>
    <property type="match status" value="1"/>
</dbReference>
<dbReference type="Gene3D" id="3.40.50.150">
    <property type="entry name" value="Vaccinia Virus protein VP39"/>
    <property type="match status" value="1"/>
</dbReference>
<dbReference type="Pfam" id="PF08241">
    <property type="entry name" value="Methyltransf_11"/>
    <property type="match status" value="1"/>
</dbReference>
<dbReference type="PANTHER" id="PTHR44942">
    <property type="entry name" value="METHYLTRANSF_11 DOMAIN-CONTAINING PROTEIN"/>
    <property type="match status" value="1"/>
</dbReference>
<comment type="similarity">
    <text evidence="1">Belongs to the methyltransferase superfamily.</text>
</comment>
<keyword evidence="6" id="KW-1185">Reference proteome</keyword>
<feature type="domain" description="Methyltransferase type 11" evidence="4">
    <location>
        <begin position="45"/>
        <end position="139"/>
    </location>
</feature>
<evidence type="ECO:0000256" key="3">
    <source>
        <dbReference type="ARBA" id="ARBA00022679"/>
    </source>
</evidence>
<accession>A0A2T9ZA94</accession>
<dbReference type="GO" id="GO:0032259">
    <property type="term" value="P:methylation"/>
    <property type="evidence" value="ECO:0007669"/>
    <property type="project" value="UniProtKB-KW"/>
</dbReference>
<name>A0A2T9ZA94_9FUNG</name>
<keyword evidence="3" id="KW-0808">Transferase</keyword>
<keyword evidence="2" id="KW-0489">Methyltransferase</keyword>
<protein>
    <recommendedName>
        <fullName evidence="4">Methyltransferase type 11 domain-containing protein</fullName>
    </recommendedName>
</protein>
<dbReference type="SUPFAM" id="SSF53335">
    <property type="entry name" value="S-adenosyl-L-methionine-dependent methyltransferases"/>
    <property type="match status" value="1"/>
</dbReference>
<dbReference type="OrthoDB" id="10027013at2759"/>
<evidence type="ECO:0000313" key="6">
    <source>
        <dbReference type="Proteomes" id="UP000245609"/>
    </source>
</evidence>
<evidence type="ECO:0000313" key="5">
    <source>
        <dbReference type="EMBL" id="PVV01492.1"/>
    </source>
</evidence>
<dbReference type="InterPro" id="IPR051052">
    <property type="entry name" value="Diverse_substrate_MTase"/>
</dbReference>
<dbReference type="STRING" id="133381.A0A2T9ZA94"/>
<organism evidence="5 6">
    <name type="scientific">Smittium megazygosporum</name>
    <dbReference type="NCBI Taxonomy" id="133381"/>
    <lineage>
        <taxon>Eukaryota</taxon>
        <taxon>Fungi</taxon>
        <taxon>Fungi incertae sedis</taxon>
        <taxon>Zoopagomycota</taxon>
        <taxon>Kickxellomycotina</taxon>
        <taxon>Harpellomycetes</taxon>
        <taxon>Harpellales</taxon>
        <taxon>Legeriomycetaceae</taxon>
        <taxon>Smittium</taxon>
    </lineage>
</organism>
<sequence length="294" mass="33341">MSAFSSSEYNYSGYSRDRPVYNPQLIDFMLKYHNEINTNKTDTVVDVATGTGIVARLLDKSFKRVVATDISAKMLETAKLVKNDGVNIEYKQATGEDMSFLPDNSVDMITVGTGAHWFNSEVFLKEANRVLVENGTLAIFGYSGYQEFVEYPQCNRIYTEFVEDVVGPYWEKGRHVLNRMYSHYNHLEREAGFKDVFFGIYPESATVYAGTGYTIMDKPYVIDHKLTWSGLENYFKTWSGVLNYNKAHPGKKDIAEITAARLTKAAGVTDRKTAIKLRWGQSVVMCRAVARLLL</sequence>
<dbReference type="Proteomes" id="UP000245609">
    <property type="component" value="Unassembled WGS sequence"/>
</dbReference>
<dbReference type="AlphaFoldDB" id="A0A2T9ZA94"/>
<evidence type="ECO:0000256" key="1">
    <source>
        <dbReference type="ARBA" id="ARBA00008361"/>
    </source>
</evidence>
<reference evidence="5 6" key="1">
    <citation type="journal article" date="2018" name="MBio">
        <title>Comparative Genomics Reveals the Core Gene Toolbox for the Fungus-Insect Symbiosis.</title>
        <authorList>
            <person name="Wang Y."/>
            <person name="Stata M."/>
            <person name="Wang W."/>
            <person name="Stajich J.E."/>
            <person name="White M.M."/>
            <person name="Moncalvo J.M."/>
        </authorList>
    </citation>
    <scope>NUCLEOTIDE SEQUENCE [LARGE SCALE GENOMIC DNA]</scope>
    <source>
        <strain evidence="5 6">SC-DP-2</strain>
    </source>
</reference>
<evidence type="ECO:0000256" key="2">
    <source>
        <dbReference type="ARBA" id="ARBA00022603"/>
    </source>
</evidence>
<proteinExistence type="inferred from homology"/>
<dbReference type="GO" id="GO:0008757">
    <property type="term" value="F:S-adenosylmethionine-dependent methyltransferase activity"/>
    <property type="evidence" value="ECO:0007669"/>
    <property type="project" value="InterPro"/>
</dbReference>
<dbReference type="InterPro" id="IPR013216">
    <property type="entry name" value="Methyltransf_11"/>
</dbReference>
<dbReference type="PANTHER" id="PTHR44942:SF4">
    <property type="entry name" value="METHYLTRANSFERASE TYPE 11 DOMAIN-CONTAINING PROTEIN"/>
    <property type="match status" value="1"/>
</dbReference>
<dbReference type="InterPro" id="IPR029063">
    <property type="entry name" value="SAM-dependent_MTases_sf"/>
</dbReference>